<dbReference type="GO" id="GO:0004664">
    <property type="term" value="F:prephenate dehydratase activity"/>
    <property type="evidence" value="ECO:0007669"/>
    <property type="project" value="TreeGrafter"/>
</dbReference>
<comment type="caution">
    <text evidence="2">The sequence shown here is derived from an EMBL/GenBank/DDBJ whole genome shotgun (WGS) entry which is preliminary data.</text>
</comment>
<accession>E2Z9C7</accession>
<dbReference type="EMBL" id="AECS01000001">
    <property type="protein sequence ID" value="EFQ05106.1"/>
    <property type="molecule type" value="Genomic_DNA"/>
</dbReference>
<dbReference type="PROSITE" id="PS51671">
    <property type="entry name" value="ACT"/>
    <property type="match status" value="1"/>
</dbReference>
<organism evidence="2 3">
    <name type="scientific">Megasphaera micronuciformis F0359</name>
    <dbReference type="NCBI Taxonomy" id="706434"/>
    <lineage>
        <taxon>Bacteria</taxon>
        <taxon>Bacillati</taxon>
        <taxon>Bacillota</taxon>
        <taxon>Negativicutes</taxon>
        <taxon>Veillonellales</taxon>
        <taxon>Veillonellaceae</taxon>
        <taxon>Megasphaera</taxon>
    </lineage>
</organism>
<dbReference type="PANTHER" id="PTHR21022">
    <property type="entry name" value="PREPHENATE DEHYDRATASE P PROTEIN"/>
    <property type="match status" value="1"/>
</dbReference>
<sequence length="123" mass="13897">MYKREKRSLVSGFPGHIATNYTRFVVISKDVLPHQGDKMTLVIITEHVPGALYKALGYFYHSGMNMTHLESRPIPGKPFEYSFHIDVTGDLDSAVCKKALGKLEGQCKYFNILGTYRAAENRL</sequence>
<reference evidence="2 3" key="1">
    <citation type="submission" date="2010-08" db="EMBL/GenBank/DDBJ databases">
        <authorList>
            <person name="Weinstock G."/>
            <person name="Sodergren E."/>
            <person name="Clifton S."/>
            <person name="Fulton L."/>
            <person name="Fulton B."/>
            <person name="Courtney L."/>
            <person name="Fronick C."/>
            <person name="Harrison M."/>
            <person name="Strong C."/>
            <person name="Farmer C."/>
            <person name="Delahaunty K."/>
            <person name="Markovic C."/>
            <person name="Hall O."/>
            <person name="Minx P."/>
            <person name="Tomlinson C."/>
            <person name="Mitreva M."/>
            <person name="Hou S."/>
            <person name="Chen J."/>
            <person name="Wollam A."/>
            <person name="Pepin K.H."/>
            <person name="Johnson M."/>
            <person name="Bhonagiri V."/>
            <person name="Zhang X."/>
            <person name="Suruliraj S."/>
            <person name="Warren W."/>
            <person name="Chinwalla A."/>
            <person name="Mardis E.R."/>
            <person name="Wilson R.K."/>
        </authorList>
    </citation>
    <scope>NUCLEOTIDE SEQUENCE [LARGE SCALE GENOMIC DNA]</scope>
    <source>
        <strain evidence="2 3">F0359</strain>
    </source>
</reference>
<gene>
    <name evidence="2" type="ORF">HMPREF9429_00025</name>
</gene>
<dbReference type="Gene3D" id="3.30.70.260">
    <property type="match status" value="1"/>
</dbReference>
<dbReference type="SUPFAM" id="SSF55021">
    <property type="entry name" value="ACT-like"/>
    <property type="match status" value="1"/>
</dbReference>
<dbReference type="HOGENOM" id="CLU_2012549_0_0_9"/>
<dbReference type="GO" id="GO:0005737">
    <property type="term" value="C:cytoplasm"/>
    <property type="evidence" value="ECO:0007669"/>
    <property type="project" value="TreeGrafter"/>
</dbReference>
<keyword evidence="3" id="KW-1185">Reference proteome</keyword>
<feature type="domain" description="ACT" evidence="1">
    <location>
        <begin position="40"/>
        <end position="117"/>
    </location>
</feature>
<dbReference type="eggNOG" id="COG0077">
    <property type="taxonomic scope" value="Bacteria"/>
</dbReference>
<dbReference type="InterPro" id="IPR045865">
    <property type="entry name" value="ACT-like_dom_sf"/>
</dbReference>
<evidence type="ECO:0000313" key="2">
    <source>
        <dbReference type="EMBL" id="EFQ05106.1"/>
    </source>
</evidence>
<dbReference type="GO" id="GO:0009094">
    <property type="term" value="P:L-phenylalanine biosynthetic process"/>
    <property type="evidence" value="ECO:0007669"/>
    <property type="project" value="TreeGrafter"/>
</dbReference>
<dbReference type="CDD" id="cd04905">
    <property type="entry name" value="ACT_CM-PDT"/>
    <property type="match status" value="1"/>
</dbReference>
<proteinExistence type="predicted"/>
<protein>
    <submittedName>
        <fullName evidence="2">ACT domain protein</fullName>
    </submittedName>
</protein>
<dbReference type="STRING" id="706434.HMPREF9429_00025"/>
<evidence type="ECO:0000313" key="3">
    <source>
        <dbReference type="Proteomes" id="UP000003195"/>
    </source>
</evidence>
<dbReference type="AlphaFoldDB" id="E2Z9C7"/>
<dbReference type="InterPro" id="IPR002912">
    <property type="entry name" value="ACT_dom"/>
</dbReference>
<dbReference type="PANTHER" id="PTHR21022:SF19">
    <property type="entry name" value="PREPHENATE DEHYDRATASE-RELATED"/>
    <property type="match status" value="1"/>
</dbReference>
<dbReference type="Proteomes" id="UP000003195">
    <property type="component" value="Unassembled WGS sequence"/>
</dbReference>
<evidence type="ECO:0000259" key="1">
    <source>
        <dbReference type="PROSITE" id="PS51671"/>
    </source>
</evidence>
<name>E2Z9C7_9FIRM</name>